<organism evidence="2 3">
    <name type="scientific">Pseudomicrostroma glucosiphilum</name>
    <dbReference type="NCBI Taxonomy" id="1684307"/>
    <lineage>
        <taxon>Eukaryota</taxon>
        <taxon>Fungi</taxon>
        <taxon>Dikarya</taxon>
        <taxon>Basidiomycota</taxon>
        <taxon>Ustilaginomycotina</taxon>
        <taxon>Exobasidiomycetes</taxon>
        <taxon>Microstromatales</taxon>
        <taxon>Microstromatales incertae sedis</taxon>
        <taxon>Pseudomicrostroma</taxon>
    </lineage>
</organism>
<protein>
    <submittedName>
        <fullName evidence="2">Uncharacterized protein</fullName>
    </submittedName>
</protein>
<feature type="compositionally biased region" description="Basic and acidic residues" evidence="1">
    <location>
        <begin position="200"/>
        <end position="213"/>
    </location>
</feature>
<reference evidence="2 3" key="1">
    <citation type="journal article" date="2018" name="Mol. Biol. Evol.">
        <title>Broad Genomic Sampling Reveals a Smut Pathogenic Ancestry of the Fungal Clade Ustilaginomycotina.</title>
        <authorList>
            <person name="Kijpornyongpan T."/>
            <person name="Mondo S.J."/>
            <person name="Barry K."/>
            <person name="Sandor L."/>
            <person name="Lee J."/>
            <person name="Lipzen A."/>
            <person name="Pangilinan J."/>
            <person name="LaButti K."/>
            <person name="Hainaut M."/>
            <person name="Henrissat B."/>
            <person name="Grigoriev I.V."/>
            <person name="Spatafora J.W."/>
            <person name="Aime M.C."/>
        </authorList>
    </citation>
    <scope>NUCLEOTIDE SEQUENCE [LARGE SCALE GENOMIC DNA]</scope>
    <source>
        <strain evidence="2 3">MCA 4718</strain>
    </source>
</reference>
<dbReference type="RefSeq" id="XP_025348581.1">
    <property type="nucleotide sequence ID" value="XM_025489492.1"/>
</dbReference>
<proteinExistence type="predicted"/>
<evidence type="ECO:0000256" key="1">
    <source>
        <dbReference type="SAM" id="MobiDB-lite"/>
    </source>
</evidence>
<accession>A0A316UAC4</accession>
<dbReference type="GeneID" id="37011226"/>
<feature type="compositionally biased region" description="Gly residues" evidence="1">
    <location>
        <begin position="219"/>
        <end position="229"/>
    </location>
</feature>
<evidence type="ECO:0000313" key="2">
    <source>
        <dbReference type="EMBL" id="PWN21421.1"/>
    </source>
</evidence>
<evidence type="ECO:0000313" key="3">
    <source>
        <dbReference type="Proteomes" id="UP000245942"/>
    </source>
</evidence>
<sequence>MLLNHFRLLDALYSPHQSPASGAASPLPSASSSSQQSSAGSGALPPGQPAMRMTDSTSGPNGPPLKYAALSVESYHLDSPPFTGTAVGGAREQDRMDAAVRTSMIDQRQDAASHRSPSQRPVRSDLQEGSSSSRQQSSQVRSGQSEASSGGAWGDVDVPSWNLDSSSKSSGVLRPPLPQGSSSRGEEGRRRPLHTQLTDDQDHSERMNQHEPDQEVDGDGTGFVLGGRQGQEIVPVQSQQKVSQRGQRKIGQRESGARC</sequence>
<gene>
    <name evidence="2" type="ORF">BCV69DRAFT_169746</name>
</gene>
<dbReference type="AlphaFoldDB" id="A0A316UAC4"/>
<name>A0A316UAC4_9BASI</name>
<keyword evidence="3" id="KW-1185">Reference proteome</keyword>
<dbReference type="EMBL" id="KZ819325">
    <property type="protein sequence ID" value="PWN21421.1"/>
    <property type="molecule type" value="Genomic_DNA"/>
</dbReference>
<feature type="region of interest" description="Disordered" evidence="1">
    <location>
        <begin position="15"/>
        <end position="259"/>
    </location>
</feature>
<feature type="compositionally biased region" description="Low complexity" evidence="1">
    <location>
        <begin position="127"/>
        <end position="146"/>
    </location>
</feature>
<dbReference type="Proteomes" id="UP000245942">
    <property type="component" value="Unassembled WGS sequence"/>
</dbReference>
<dbReference type="STRING" id="1684307.A0A316UAC4"/>
<feature type="compositionally biased region" description="Low complexity" evidence="1">
    <location>
        <begin position="17"/>
        <end position="44"/>
    </location>
</feature>
<feature type="compositionally biased region" description="Polar residues" evidence="1">
    <location>
        <begin position="236"/>
        <end position="245"/>
    </location>
</feature>